<dbReference type="Gene3D" id="6.10.250.2410">
    <property type="match status" value="1"/>
</dbReference>
<dbReference type="PANTHER" id="PTHR33969:SF2">
    <property type="entry name" value="SEGREGATION AND CONDENSATION PROTEIN A"/>
    <property type="match status" value="1"/>
</dbReference>
<evidence type="ECO:0000313" key="3">
    <source>
        <dbReference type="EMBL" id="GGC61403.1"/>
    </source>
</evidence>
<comment type="caution">
    <text evidence="3">The sequence shown here is derived from an EMBL/GenBank/DDBJ whole genome shotgun (WGS) entry which is preliminary data.</text>
</comment>
<dbReference type="GO" id="GO:0007059">
    <property type="term" value="P:chromosome segregation"/>
    <property type="evidence" value="ECO:0007669"/>
    <property type="project" value="UniProtKB-KW"/>
</dbReference>
<dbReference type="Pfam" id="PF02616">
    <property type="entry name" value="SMC_ScpA"/>
    <property type="match status" value="1"/>
</dbReference>
<keyword evidence="4" id="KW-1185">Reference proteome</keyword>
<dbReference type="InterPro" id="IPR003768">
    <property type="entry name" value="ScpA"/>
</dbReference>
<accession>A0A916U6Y0</accession>
<evidence type="ECO:0000313" key="4">
    <source>
        <dbReference type="Proteomes" id="UP000641514"/>
    </source>
</evidence>
<protein>
    <recommendedName>
        <fullName evidence="2">Segregation and condensation protein A</fullName>
    </recommendedName>
</protein>
<dbReference type="EMBL" id="BMJH01000001">
    <property type="protein sequence ID" value="GGC61403.1"/>
    <property type="molecule type" value="Genomic_DNA"/>
</dbReference>
<dbReference type="Proteomes" id="UP000641514">
    <property type="component" value="Unassembled WGS sequence"/>
</dbReference>
<evidence type="ECO:0000256" key="1">
    <source>
        <dbReference type="ARBA" id="ARBA00022829"/>
    </source>
</evidence>
<evidence type="ECO:0000256" key="2">
    <source>
        <dbReference type="ARBA" id="ARBA00044777"/>
    </source>
</evidence>
<keyword evidence="1" id="KW-0159">Chromosome partition</keyword>
<gene>
    <name evidence="3" type="primary">scpA</name>
    <name evidence="3" type="ORF">GCM10011410_12310</name>
</gene>
<dbReference type="RefSeq" id="WP_188671587.1">
    <property type="nucleotide sequence ID" value="NZ_BMJH01000001.1"/>
</dbReference>
<proteinExistence type="predicted"/>
<organism evidence="3 4">
    <name type="scientific">Hoyosella rhizosphaerae</name>
    <dbReference type="NCBI Taxonomy" id="1755582"/>
    <lineage>
        <taxon>Bacteria</taxon>
        <taxon>Bacillati</taxon>
        <taxon>Actinomycetota</taxon>
        <taxon>Actinomycetes</taxon>
        <taxon>Mycobacteriales</taxon>
        <taxon>Hoyosellaceae</taxon>
        <taxon>Hoyosella</taxon>
    </lineage>
</organism>
<reference evidence="3" key="1">
    <citation type="journal article" date="2014" name="Int. J. Syst. Evol. Microbiol.">
        <title>Complete genome sequence of Corynebacterium casei LMG S-19264T (=DSM 44701T), isolated from a smear-ripened cheese.</title>
        <authorList>
            <consortium name="US DOE Joint Genome Institute (JGI-PGF)"/>
            <person name="Walter F."/>
            <person name="Albersmeier A."/>
            <person name="Kalinowski J."/>
            <person name="Ruckert C."/>
        </authorList>
    </citation>
    <scope>NUCLEOTIDE SEQUENCE</scope>
    <source>
        <strain evidence="3">CGMCC 1.15478</strain>
    </source>
</reference>
<name>A0A916U6Y0_9ACTN</name>
<dbReference type="AlphaFoldDB" id="A0A916U6Y0"/>
<dbReference type="PANTHER" id="PTHR33969">
    <property type="entry name" value="SEGREGATION AND CONDENSATION PROTEIN A"/>
    <property type="match status" value="1"/>
</dbReference>
<sequence>MIGSDGTEASTSSVFSVRLSNFEGPFDLLLTLIGQQKLDVTHVALHQVTDDFIAHTKRLGEEYGLDQTTEFLVVAATLLDLKAARLLPAADVDDEEDLALLEAQDVLFARLLEYRAYRQIAELFSELEQNAQARFPRSVSLEDRFVDLLPEVTLGITAEKFAELAAAAFRPRPSPEVSIKHMHGEDITVPEEAQTLLQTFRDNSHGRWFTFTELVADCDSVLRLVVRFLSLLELFRDKAIDIDQDEPLGVLRVRWTGTEQDRNEPGNLNG</sequence>
<reference evidence="3" key="2">
    <citation type="submission" date="2020-09" db="EMBL/GenBank/DDBJ databases">
        <authorList>
            <person name="Sun Q."/>
            <person name="Zhou Y."/>
        </authorList>
    </citation>
    <scope>NUCLEOTIDE SEQUENCE</scope>
    <source>
        <strain evidence="3">CGMCC 1.15478</strain>
    </source>
</reference>